<dbReference type="EnsemblPlants" id="EMT07626">
    <property type="protein sequence ID" value="EMT07626"/>
    <property type="gene ID" value="F775_01418"/>
</dbReference>
<feature type="compositionally biased region" description="Polar residues" evidence="7">
    <location>
        <begin position="657"/>
        <end position="676"/>
    </location>
</feature>
<dbReference type="PANTHER" id="PTHR12965">
    <property type="entry name" value="VACUOLAR PROTEIN SORTING 54"/>
    <property type="match status" value="1"/>
</dbReference>
<keyword evidence="5" id="KW-0333">Golgi apparatus</keyword>
<accession>M8B0U2</accession>
<evidence type="ECO:0000256" key="2">
    <source>
        <dbReference type="ARBA" id="ARBA00009150"/>
    </source>
</evidence>
<protein>
    <submittedName>
        <fullName evidence="9">Thylakoid lumenal 15.0 kDa protein 2, chloroplastic</fullName>
    </submittedName>
</protein>
<dbReference type="GO" id="GO:0000938">
    <property type="term" value="C:GARP complex"/>
    <property type="evidence" value="ECO:0007669"/>
    <property type="project" value="InterPro"/>
</dbReference>
<evidence type="ECO:0000313" key="9">
    <source>
        <dbReference type="EnsemblPlants" id="EMT07626"/>
    </source>
</evidence>
<dbReference type="InterPro" id="IPR012501">
    <property type="entry name" value="Vps54_C"/>
</dbReference>
<dbReference type="Gene3D" id="6.10.250.860">
    <property type="match status" value="1"/>
</dbReference>
<comment type="similarity">
    <text evidence="2">Belongs to the VPS54 family.</text>
</comment>
<evidence type="ECO:0000256" key="6">
    <source>
        <dbReference type="ARBA" id="ARBA00023054"/>
    </source>
</evidence>
<feature type="region of interest" description="Disordered" evidence="7">
    <location>
        <begin position="651"/>
        <end position="707"/>
    </location>
</feature>
<keyword evidence="6" id="KW-0175">Coiled coil</keyword>
<dbReference type="InterPro" id="IPR039745">
    <property type="entry name" value="Vps54"/>
</dbReference>
<dbReference type="PANTHER" id="PTHR12965:SF0">
    <property type="entry name" value="VACUOLAR PROTEIN SORTING-ASSOCIATED PROTEIN 54"/>
    <property type="match status" value="1"/>
</dbReference>
<dbReference type="GO" id="GO:0005829">
    <property type="term" value="C:cytosol"/>
    <property type="evidence" value="ECO:0007669"/>
    <property type="project" value="GOC"/>
</dbReference>
<dbReference type="GO" id="GO:0015031">
    <property type="term" value="P:protein transport"/>
    <property type="evidence" value="ECO:0007669"/>
    <property type="project" value="UniProtKB-KW"/>
</dbReference>
<dbReference type="GO" id="GO:0006896">
    <property type="term" value="P:Golgi to vacuole transport"/>
    <property type="evidence" value="ECO:0007669"/>
    <property type="project" value="TreeGrafter"/>
</dbReference>
<sequence>MEAHALLGQPGNDVDGMAAMVTVMEECTHGQREIGKKGHTIRVYARRGEHSGHPCTSKEQARNSGGSPAAAGKGGGWYRDDMMDPLYSLLTGDGCHIARHRPTGDYSVKFHGGPVHFSNDGLVPALFFKEDFALEEGATFEAACPLAEPALQERLGQHLDVVEAHLVQEIARRSESFYEAQGRLRGLDGEIVAAVGRIRELREVVRVLTGDLVGDAQQVQELNATRGNLVALQEKLTIILYVSQALAALKLLVLAADCAGALDVIDDLQNLIDTDELAGLYCFRHIRDQLGTSLDSVNSILSAEFVRAAVPDGKTVDAMVLSTVKRKTSTPLNGTEHEVNVDEEDGFILRDRLLPLIICLLRTDKVPAVLRMYRDTLITVMKASIKSTVAEMLPVLISKPIDSDSVTGDRAADSDAGGQSLANKLRSLSSEGFVQLLSAIFSIVQVHLQQAAEVKKIVQWIMRNLDGNISPDDRNPVVQHGGSVDLSQEKDYDVTSRVSNTVTRTPTKLPLFQGKTNDMSSINSIKNIRADVLRESTEAVFAACDAAHGRWAKLLGVRAALHPKLRLQEFLIIYNITEEFIAATEKVGGRLGYNIRGILQQQSKQFVEYQHSVRMAKIKAVLDQETWIAVDVPEEFQAIVLSLSSTDFPVNGMEMPSNDNNSKLSEDGVSTSQESAHSTENNVENSNGTSTTSNENKVESTSQTENSVAGHVRPVAQTIVLGGVGYHMVNCGLILLKMLSEYVDISKCLPSLSFEVVQRVVEILKHFNTRTCQLVLGAGAMQVSGLKSITSKHLALASQIISFVHSLIPDIRRVLFLKIPEARKHLLMSELDRVTQDYKVHRDEIHTKLVQIMRERLLANLRKLPQIVESWNGPDDNDSQPSLFAKAVTKEVTYLHRILSQILLEVDLQAIFRQVVQIFHSHITEAFSKLEVSSPQAKNSGGKYGKCEVIKDTTVGIKSYAAGVYLVPVRRKRIEKMLLLVPSTLPRAPYGAAASTSSPTPLSIYPRPRRHPLAVPRCSARRTPPPTAAATGGEAAAAAAASWAGKLAGAVPWKAAVSGALALTLSFSCFVGLVNAKAGVNKPELLPKEFTTVIDVAGFLSSGQENRLRQEIEDLEKDTGYKLRVLAQNYPDTPVHMCIDICKDGLAIKDFWQVDDRTIVFVADPTFGNIINFNIGSLIDLDIPQSFWSRVAGKYGNMFYWKEKGEDASIEGAVMAISRCLREPTGAIKGHSFILARMLQRYKIITTWHLIIWAESDRTKK</sequence>
<evidence type="ECO:0000256" key="7">
    <source>
        <dbReference type="SAM" id="MobiDB-lite"/>
    </source>
</evidence>
<keyword evidence="3" id="KW-0813">Transport</keyword>
<dbReference type="Pfam" id="PF07928">
    <property type="entry name" value="Vps54"/>
    <property type="match status" value="1"/>
</dbReference>
<feature type="compositionally biased region" description="Low complexity" evidence="7">
    <location>
        <begin position="678"/>
        <end position="695"/>
    </location>
</feature>
<evidence type="ECO:0000256" key="5">
    <source>
        <dbReference type="ARBA" id="ARBA00023034"/>
    </source>
</evidence>
<evidence type="ECO:0000256" key="3">
    <source>
        <dbReference type="ARBA" id="ARBA00022448"/>
    </source>
</evidence>
<keyword evidence="4" id="KW-0653">Protein transport</keyword>
<dbReference type="AlphaFoldDB" id="M8B0U2"/>
<feature type="region of interest" description="Disordered" evidence="7">
    <location>
        <begin position="47"/>
        <end position="75"/>
    </location>
</feature>
<feature type="domain" description="Vacuolar protein sorting-associated protein 54 C-terminal" evidence="8">
    <location>
        <begin position="726"/>
        <end position="856"/>
    </location>
</feature>
<feature type="compositionally biased region" description="Low complexity" evidence="7">
    <location>
        <begin position="992"/>
        <end position="1001"/>
    </location>
</feature>
<organism evidence="9">
    <name type="scientific">Aegilops tauschii</name>
    <name type="common">Tausch's goatgrass</name>
    <name type="synonym">Aegilops squarrosa</name>
    <dbReference type="NCBI Taxonomy" id="37682"/>
    <lineage>
        <taxon>Eukaryota</taxon>
        <taxon>Viridiplantae</taxon>
        <taxon>Streptophyta</taxon>
        <taxon>Embryophyta</taxon>
        <taxon>Tracheophyta</taxon>
        <taxon>Spermatophyta</taxon>
        <taxon>Magnoliopsida</taxon>
        <taxon>Liliopsida</taxon>
        <taxon>Poales</taxon>
        <taxon>Poaceae</taxon>
        <taxon>BOP clade</taxon>
        <taxon>Pooideae</taxon>
        <taxon>Triticodae</taxon>
        <taxon>Triticeae</taxon>
        <taxon>Triticinae</taxon>
        <taxon>Aegilops</taxon>
    </lineage>
</organism>
<evidence type="ECO:0000256" key="4">
    <source>
        <dbReference type="ARBA" id="ARBA00022927"/>
    </source>
</evidence>
<feature type="region of interest" description="Disordered" evidence="7">
    <location>
        <begin position="990"/>
        <end position="1009"/>
    </location>
</feature>
<evidence type="ECO:0000256" key="1">
    <source>
        <dbReference type="ARBA" id="ARBA00004601"/>
    </source>
</evidence>
<name>M8B0U2_AEGTA</name>
<reference evidence="9" key="1">
    <citation type="submission" date="2015-06" db="UniProtKB">
        <authorList>
            <consortium name="EnsemblPlants"/>
        </authorList>
    </citation>
    <scope>IDENTIFICATION</scope>
</reference>
<proteinExistence type="inferred from homology"/>
<evidence type="ECO:0000259" key="8">
    <source>
        <dbReference type="Pfam" id="PF07928"/>
    </source>
</evidence>
<dbReference type="GO" id="GO:0019905">
    <property type="term" value="F:syntaxin binding"/>
    <property type="evidence" value="ECO:0007669"/>
    <property type="project" value="TreeGrafter"/>
</dbReference>
<dbReference type="GO" id="GO:0042147">
    <property type="term" value="P:retrograde transport, endosome to Golgi"/>
    <property type="evidence" value="ECO:0007669"/>
    <property type="project" value="InterPro"/>
</dbReference>
<comment type="subcellular location">
    <subcellularLocation>
        <location evidence="1">Golgi apparatus</location>
        <location evidence="1">trans-Golgi network</location>
    </subcellularLocation>
</comment>